<organism evidence="2">
    <name type="scientific">Candidatus Kentrum sp. LFY</name>
    <dbReference type="NCBI Taxonomy" id="2126342"/>
    <lineage>
        <taxon>Bacteria</taxon>
        <taxon>Pseudomonadati</taxon>
        <taxon>Pseudomonadota</taxon>
        <taxon>Gammaproteobacteria</taxon>
        <taxon>Candidatus Kentrum</taxon>
    </lineage>
</organism>
<evidence type="ECO:0000313" key="2">
    <source>
        <dbReference type="EMBL" id="VFK18651.1"/>
    </source>
</evidence>
<protein>
    <submittedName>
        <fullName evidence="2">Uncharacterized protein</fullName>
    </submittedName>
</protein>
<feature type="region of interest" description="Disordered" evidence="1">
    <location>
        <begin position="1"/>
        <end position="52"/>
    </location>
</feature>
<name>A0A450WNM0_9GAMM</name>
<gene>
    <name evidence="2" type="ORF">BECKLFY1418C_GA0070996_104621</name>
</gene>
<proteinExistence type="predicted"/>
<dbReference type="EMBL" id="CAADFN010000046">
    <property type="protein sequence ID" value="VFK18651.1"/>
    <property type="molecule type" value="Genomic_DNA"/>
</dbReference>
<reference evidence="2" key="1">
    <citation type="submission" date="2019-02" db="EMBL/GenBank/DDBJ databases">
        <authorList>
            <person name="Gruber-Vodicka R. H."/>
            <person name="Seah K. B. B."/>
        </authorList>
    </citation>
    <scope>NUCLEOTIDE SEQUENCE</scope>
    <source>
        <strain evidence="2">BECK_BY7</strain>
    </source>
</reference>
<sequence>MVRKHHHGYQRPGAKSQYAHATTPDPKQAARGLARTAHGPDPASRAPVPPIHALEQPAHAWDHPAYGREQSLHGLEQSARVLEYSAFVLANPASGLIQTIIAPDQQTCALVQSPFVPVRLVLDSIAMYKIPLPV</sequence>
<evidence type="ECO:0000256" key="1">
    <source>
        <dbReference type="SAM" id="MobiDB-lite"/>
    </source>
</evidence>
<accession>A0A450WNM0</accession>
<dbReference type="AlphaFoldDB" id="A0A450WNM0"/>